<dbReference type="PANTHER" id="PTHR46031:SF16">
    <property type="entry name" value="DOUBLE-STRANDED RNA-BINDING PROTEIN 4"/>
    <property type="match status" value="1"/>
</dbReference>
<dbReference type="InterPro" id="IPR014720">
    <property type="entry name" value="dsRBD_dom"/>
</dbReference>
<evidence type="ECO:0000256" key="4">
    <source>
        <dbReference type="SAM" id="MobiDB-lite"/>
    </source>
</evidence>
<name>A0A2U1KBD9_ARTAN</name>
<dbReference type="SMART" id="SM00358">
    <property type="entry name" value="DSRM"/>
    <property type="match status" value="2"/>
</dbReference>
<dbReference type="CDD" id="cd19907">
    <property type="entry name" value="DSRM_AtDRB-like_rpt1"/>
    <property type="match status" value="1"/>
</dbReference>
<dbReference type="PANTHER" id="PTHR46031">
    <property type="match status" value="1"/>
</dbReference>
<keyword evidence="1" id="KW-0677">Repeat</keyword>
<protein>
    <submittedName>
        <fullName evidence="6">Double-stranded RNA-binding domain-containing protein</fullName>
    </submittedName>
</protein>
<comment type="caution">
    <text evidence="6">The sequence shown here is derived from an EMBL/GenBank/DDBJ whole genome shotgun (WGS) entry which is preliminary data.</text>
</comment>
<organism evidence="6 7">
    <name type="scientific">Artemisia annua</name>
    <name type="common">Sweet wormwood</name>
    <dbReference type="NCBI Taxonomy" id="35608"/>
    <lineage>
        <taxon>Eukaryota</taxon>
        <taxon>Viridiplantae</taxon>
        <taxon>Streptophyta</taxon>
        <taxon>Embryophyta</taxon>
        <taxon>Tracheophyta</taxon>
        <taxon>Spermatophyta</taxon>
        <taxon>Magnoliopsida</taxon>
        <taxon>eudicotyledons</taxon>
        <taxon>Gunneridae</taxon>
        <taxon>Pentapetalae</taxon>
        <taxon>asterids</taxon>
        <taxon>campanulids</taxon>
        <taxon>Asterales</taxon>
        <taxon>Asteraceae</taxon>
        <taxon>Asteroideae</taxon>
        <taxon>Anthemideae</taxon>
        <taxon>Artemisiinae</taxon>
        <taxon>Artemisia</taxon>
    </lineage>
</organism>
<evidence type="ECO:0000256" key="2">
    <source>
        <dbReference type="ARBA" id="ARBA00022884"/>
    </source>
</evidence>
<evidence type="ECO:0000313" key="7">
    <source>
        <dbReference type="Proteomes" id="UP000245207"/>
    </source>
</evidence>
<reference evidence="6 7" key="1">
    <citation type="journal article" date="2018" name="Mol. Plant">
        <title>The genome of Artemisia annua provides insight into the evolution of Asteraceae family and artemisinin biosynthesis.</title>
        <authorList>
            <person name="Shen Q."/>
            <person name="Zhang L."/>
            <person name="Liao Z."/>
            <person name="Wang S."/>
            <person name="Yan T."/>
            <person name="Shi P."/>
            <person name="Liu M."/>
            <person name="Fu X."/>
            <person name="Pan Q."/>
            <person name="Wang Y."/>
            <person name="Lv Z."/>
            <person name="Lu X."/>
            <person name="Zhang F."/>
            <person name="Jiang W."/>
            <person name="Ma Y."/>
            <person name="Chen M."/>
            <person name="Hao X."/>
            <person name="Li L."/>
            <person name="Tang Y."/>
            <person name="Lv G."/>
            <person name="Zhou Y."/>
            <person name="Sun X."/>
            <person name="Brodelius P.E."/>
            <person name="Rose J.K.C."/>
            <person name="Tang K."/>
        </authorList>
    </citation>
    <scope>NUCLEOTIDE SEQUENCE [LARGE SCALE GENOMIC DNA]</scope>
    <source>
        <strain evidence="7">cv. Huhao1</strain>
        <tissue evidence="6">Leaf</tissue>
    </source>
</reference>
<feature type="compositionally biased region" description="Polar residues" evidence="4">
    <location>
        <begin position="155"/>
        <end position="204"/>
    </location>
</feature>
<dbReference type="STRING" id="35608.A0A2U1KBD9"/>
<accession>A0A2U1KBD9</accession>
<dbReference type="Pfam" id="PF00035">
    <property type="entry name" value="dsrm"/>
    <property type="match status" value="2"/>
</dbReference>
<feature type="domain" description="DRBM" evidence="5">
    <location>
        <begin position="4"/>
        <end position="73"/>
    </location>
</feature>
<proteinExistence type="predicted"/>
<dbReference type="OrthoDB" id="5988181at2759"/>
<dbReference type="AlphaFoldDB" id="A0A2U1KBD9"/>
<dbReference type="Gene3D" id="3.30.160.20">
    <property type="match status" value="2"/>
</dbReference>
<keyword evidence="2 3" id="KW-0694">RNA-binding</keyword>
<sequence>MAHLYKSRLQNYAQKRNVAFPTYTCEMQGPPHCRLFKASVSIDGNTYVGPEFCSTLKDAEHAAAKVALLSLSPDGAQEDDCLYKSLLQELAQKRGLPLPLYTTNRSGQPHVPSFGSTVQIAGECYVGQEARTKKQAEMNAAKVAYNALIEGGPRANSSSTSSNIHMAGTSSSGSHSLQTVQTPKNGPTLVPTTSAPRANGSATSSNMHMVGTSSVGSHNLQTVSTHKNGPTLVTTAGAPGANNSATFSNMHVVGTCSVGSHSLQTQENEVNSKMQTAINNEAKLKIAQEAVKGGGYLDLKNLQDVIDKHTMTLPPVVPHQSQPKPMLNAADFQNLSIGRENFVPLAGEGSSSNGQKVHISFNDTTSKIGLGGARPQATKIVIRPHVAGMTYDGPIKVSDDEWVAMQLNVDEET</sequence>
<dbReference type="Proteomes" id="UP000245207">
    <property type="component" value="Unassembled WGS sequence"/>
</dbReference>
<feature type="region of interest" description="Disordered" evidence="4">
    <location>
        <begin position="152"/>
        <end position="204"/>
    </location>
</feature>
<dbReference type="SUPFAM" id="SSF54768">
    <property type="entry name" value="dsRNA-binding domain-like"/>
    <property type="match status" value="2"/>
</dbReference>
<evidence type="ECO:0000313" key="6">
    <source>
        <dbReference type="EMBL" id="PWA34067.1"/>
    </source>
</evidence>
<dbReference type="EMBL" id="PKPP01023996">
    <property type="protein sequence ID" value="PWA34067.1"/>
    <property type="molecule type" value="Genomic_DNA"/>
</dbReference>
<gene>
    <name evidence="6" type="ORF">CTI12_AA600740</name>
</gene>
<keyword evidence="7" id="KW-1185">Reference proteome</keyword>
<evidence type="ECO:0000256" key="1">
    <source>
        <dbReference type="ARBA" id="ARBA00022737"/>
    </source>
</evidence>
<feature type="domain" description="DRBM" evidence="5">
    <location>
        <begin position="82"/>
        <end position="150"/>
    </location>
</feature>
<dbReference type="InterPro" id="IPR044450">
    <property type="entry name" value="AtDRB-like_DSRM_1"/>
</dbReference>
<dbReference type="GO" id="GO:0003725">
    <property type="term" value="F:double-stranded RNA binding"/>
    <property type="evidence" value="ECO:0007669"/>
    <property type="project" value="InterPro"/>
</dbReference>
<evidence type="ECO:0000256" key="3">
    <source>
        <dbReference type="PROSITE-ProRule" id="PRU00266"/>
    </source>
</evidence>
<evidence type="ECO:0000259" key="5">
    <source>
        <dbReference type="PROSITE" id="PS50137"/>
    </source>
</evidence>
<dbReference type="PROSITE" id="PS50137">
    <property type="entry name" value="DS_RBD"/>
    <property type="match status" value="2"/>
</dbReference>